<gene>
    <name evidence="5" type="ORF">CJ030_MR5G022119</name>
</gene>
<organism evidence="5 6">
    <name type="scientific">Morella rubra</name>
    <name type="common">Chinese bayberry</name>
    <dbReference type="NCBI Taxonomy" id="262757"/>
    <lineage>
        <taxon>Eukaryota</taxon>
        <taxon>Viridiplantae</taxon>
        <taxon>Streptophyta</taxon>
        <taxon>Embryophyta</taxon>
        <taxon>Tracheophyta</taxon>
        <taxon>Spermatophyta</taxon>
        <taxon>Magnoliopsida</taxon>
        <taxon>eudicotyledons</taxon>
        <taxon>Gunneridae</taxon>
        <taxon>Pentapetalae</taxon>
        <taxon>rosids</taxon>
        <taxon>fabids</taxon>
        <taxon>Fagales</taxon>
        <taxon>Myricaceae</taxon>
        <taxon>Morella</taxon>
    </lineage>
</organism>
<dbReference type="GO" id="GO:0005634">
    <property type="term" value="C:nucleus"/>
    <property type="evidence" value="ECO:0007669"/>
    <property type="project" value="UniProtKB-SubCell"/>
</dbReference>
<dbReference type="EMBL" id="RXIC02000023">
    <property type="protein sequence ID" value="KAB1214670.1"/>
    <property type="molecule type" value="Genomic_DNA"/>
</dbReference>
<dbReference type="AlphaFoldDB" id="A0A6A1VVN4"/>
<reference evidence="5 6" key="1">
    <citation type="journal article" date="2019" name="Plant Biotechnol. J.">
        <title>The red bayberry genome and genetic basis of sex determination.</title>
        <authorList>
            <person name="Jia H.M."/>
            <person name="Jia H.J."/>
            <person name="Cai Q.L."/>
            <person name="Wang Y."/>
            <person name="Zhao H.B."/>
            <person name="Yang W.F."/>
            <person name="Wang G.Y."/>
            <person name="Li Y.H."/>
            <person name="Zhan D.L."/>
            <person name="Shen Y.T."/>
            <person name="Niu Q.F."/>
            <person name="Chang L."/>
            <person name="Qiu J."/>
            <person name="Zhao L."/>
            <person name="Xie H.B."/>
            <person name="Fu W.Y."/>
            <person name="Jin J."/>
            <person name="Li X.W."/>
            <person name="Jiao Y."/>
            <person name="Zhou C.C."/>
            <person name="Tu T."/>
            <person name="Chai C.Y."/>
            <person name="Gao J.L."/>
            <person name="Fan L.J."/>
            <person name="van de Weg E."/>
            <person name="Wang J.Y."/>
            <person name="Gao Z.S."/>
        </authorList>
    </citation>
    <scope>NUCLEOTIDE SEQUENCE [LARGE SCALE GENOMIC DNA]</scope>
    <source>
        <tissue evidence="5">Leaves</tissue>
    </source>
</reference>
<feature type="compositionally biased region" description="Basic and acidic residues" evidence="3">
    <location>
        <begin position="109"/>
        <end position="123"/>
    </location>
</feature>
<evidence type="ECO:0000313" key="5">
    <source>
        <dbReference type="EMBL" id="KAB1214670.1"/>
    </source>
</evidence>
<evidence type="ECO:0000256" key="1">
    <source>
        <dbReference type="ARBA" id="ARBA00004123"/>
    </source>
</evidence>
<evidence type="ECO:0000256" key="3">
    <source>
        <dbReference type="SAM" id="MobiDB-lite"/>
    </source>
</evidence>
<evidence type="ECO:0000259" key="4">
    <source>
        <dbReference type="Pfam" id="PF26575"/>
    </source>
</evidence>
<feature type="domain" description="HHO5-like N-terminal" evidence="4">
    <location>
        <begin position="5"/>
        <end position="76"/>
    </location>
</feature>
<dbReference type="OrthoDB" id="1908613at2759"/>
<dbReference type="PANTHER" id="PTHR31003">
    <property type="entry name" value="MYB FAMILY TRANSCRIPTION FACTOR"/>
    <property type="match status" value="1"/>
</dbReference>
<keyword evidence="2" id="KW-0238">DNA-binding</keyword>
<proteinExistence type="predicted"/>
<evidence type="ECO:0000313" key="6">
    <source>
        <dbReference type="Proteomes" id="UP000516437"/>
    </source>
</evidence>
<protein>
    <recommendedName>
        <fullName evidence="4">HHO5-like N-terminal domain-containing protein</fullName>
    </recommendedName>
</protein>
<dbReference type="InterPro" id="IPR044787">
    <property type="entry name" value="HHO5-like"/>
</dbReference>
<dbReference type="Proteomes" id="UP000516437">
    <property type="component" value="Chromosome 5"/>
</dbReference>
<keyword evidence="6" id="KW-1185">Reference proteome</keyword>
<dbReference type="PANTHER" id="PTHR31003:SF22">
    <property type="entry name" value="TRANSCRIPTION FACTOR HHO5"/>
    <property type="match status" value="1"/>
</dbReference>
<comment type="subcellular location">
    <subcellularLocation>
        <location evidence="1">Nucleus</location>
    </subcellularLocation>
</comment>
<feature type="region of interest" description="Disordered" evidence="3">
    <location>
        <begin position="109"/>
        <end position="141"/>
    </location>
</feature>
<comment type="caution">
    <text evidence="5">The sequence shown here is derived from an EMBL/GenBank/DDBJ whole genome shotgun (WGS) entry which is preliminary data.</text>
</comment>
<name>A0A6A1VVN4_9ROSI</name>
<dbReference type="GO" id="GO:0003700">
    <property type="term" value="F:DNA-binding transcription factor activity"/>
    <property type="evidence" value="ECO:0007669"/>
    <property type="project" value="InterPro"/>
</dbReference>
<sequence length="164" mass="18833">MELTLDLSLVLLPKTISEFVGEISTTKNCSEKLSKLDGYVQRLEDERRKIEGFKRELPLSMLLLNDVIGRLKEEAMQCMESNSADKKNWMSSAQLWITGNDYDYKKEDSASEATLHGEEDGRSIPDNPVQRRVTSTGEGQLRQARQRTMFQKSLAFHLRLHIQN</sequence>
<evidence type="ECO:0000256" key="2">
    <source>
        <dbReference type="ARBA" id="ARBA00023125"/>
    </source>
</evidence>
<accession>A0A6A1VVN4</accession>
<dbReference type="InterPro" id="IPR058673">
    <property type="entry name" value="HHO5-like_N"/>
</dbReference>
<dbReference type="GO" id="GO:0003677">
    <property type="term" value="F:DNA binding"/>
    <property type="evidence" value="ECO:0007669"/>
    <property type="project" value="UniProtKB-KW"/>
</dbReference>
<dbReference type="Pfam" id="PF26575">
    <property type="entry name" value="HHO5_N"/>
    <property type="match status" value="1"/>
</dbReference>